<dbReference type="GO" id="GO:0005524">
    <property type="term" value="F:ATP binding"/>
    <property type="evidence" value="ECO:0007669"/>
    <property type="project" value="UniProtKB-UniRule"/>
</dbReference>
<dbReference type="InterPro" id="IPR015854">
    <property type="entry name" value="ABC_transpr_LolD-like"/>
</dbReference>
<dbReference type="Proteomes" id="UP000301475">
    <property type="component" value="Chromosome"/>
</dbReference>
<evidence type="ECO:0000259" key="10">
    <source>
        <dbReference type="PROSITE" id="PS50893"/>
    </source>
</evidence>
<accession>A0A4V1G503</accession>
<keyword evidence="5 9" id="KW-0547">Nucleotide-binding</keyword>
<dbReference type="GO" id="GO:0051301">
    <property type="term" value="P:cell division"/>
    <property type="evidence" value="ECO:0007669"/>
    <property type="project" value="UniProtKB-UniRule"/>
</dbReference>
<dbReference type="GO" id="GO:0016887">
    <property type="term" value="F:ATP hydrolysis activity"/>
    <property type="evidence" value="ECO:0007669"/>
    <property type="project" value="InterPro"/>
</dbReference>
<evidence type="ECO:0000256" key="3">
    <source>
        <dbReference type="ARBA" id="ARBA00022475"/>
    </source>
</evidence>
<dbReference type="SMART" id="SM00382">
    <property type="entry name" value="AAA"/>
    <property type="match status" value="1"/>
</dbReference>
<dbReference type="PROSITE" id="PS50893">
    <property type="entry name" value="ABC_TRANSPORTER_2"/>
    <property type="match status" value="1"/>
</dbReference>
<dbReference type="OrthoDB" id="9802264at2"/>
<keyword evidence="8 9" id="KW-0131">Cell cycle</keyword>
<dbReference type="PROSITE" id="PS00211">
    <property type="entry name" value="ABC_TRANSPORTER_1"/>
    <property type="match status" value="1"/>
</dbReference>
<dbReference type="EMBL" id="CP039381">
    <property type="protein sequence ID" value="QCT06523.1"/>
    <property type="molecule type" value="Genomic_DNA"/>
</dbReference>
<evidence type="ECO:0000256" key="7">
    <source>
        <dbReference type="ARBA" id="ARBA00023136"/>
    </source>
</evidence>
<evidence type="ECO:0000256" key="4">
    <source>
        <dbReference type="ARBA" id="ARBA00022618"/>
    </source>
</evidence>
<dbReference type="GO" id="GO:0022857">
    <property type="term" value="F:transmembrane transporter activity"/>
    <property type="evidence" value="ECO:0007669"/>
    <property type="project" value="TreeGrafter"/>
</dbReference>
<keyword evidence="4 9" id="KW-0132">Cell division</keyword>
<dbReference type="InterPro" id="IPR003439">
    <property type="entry name" value="ABC_transporter-like_ATP-bd"/>
</dbReference>
<protein>
    <recommendedName>
        <fullName evidence="2 9">Cell division ATP-binding protein FtsE</fullName>
    </recommendedName>
</protein>
<dbReference type="KEGG" id="ruj:E5Z56_03735"/>
<keyword evidence="12" id="KW-1185">Reference proteome</keyword>
<comment type="subcellular location">
    <subcellularLocation>
        <location evidence="9">Cell membrane</location>
        <topology evidence="9">Peripheral membrane protein</topology>
        <orientation evidence="9">Cytoplasmic side</orientation>
    </subcellularLocation>
</comment>
<evidence type="ECO:0000313" key="11">
    <source>
        <dbReference type="EMBL" id="QCT06523.1"/>
    </source>
</evidence>
<evidence type="ECO:0000256" key="5">
    <source>
        <dbReference type="ARBA" id="ARBA00022741"/>
    </source>
</evidence>
<evidence type="ECO:0000256" key="1">
    <source>
        <dbReference type="ARBA" id="ARBA00005417"/>
    </source>
</evidence>
<dbReference type="NCBIfam" id="TIGR02673">
    <property type="entry name" value="FtsE"/>
    <property type="match status" value="1"/>
</dbReference>
<feature type="domain" description="ABC transporter" evidence="10">
    <location>
        <begin position="2"/>
        <end position="237"/>
    </location>
</feature>
<comment type="function">
    <text evidence="9">Part of the ABC transporter FtsEX involved in cellular division.</text>
</comment>
<evidence type="ECO:0000256" key="9">
    <source>
        <dbReference type="RuleBase" id="RU365094"/>
    </source>
</evidence>
<reference evidence="11 12" key="1">
    <citation type="submission" date="2019-04" db="EMBL/GenBank/DDBJ databases">
        <authorList>
            <person name="Embree M."/>
            <person name="Gaffney J.R."/>
        </authorList>
    </citation>
    <scope>NUCLEOTIDE SEQUENCE [LARGE SCALE GENOMIC DNA]</scope>
    <source>
        <strain evidence="11 12">JE7A12</strain>
    </source>
</reference>
<dbReference type="Gene3D" id="3.40.50.300">
    <property type="entry name" value="P-loop containing nucleotide triphosphate hydrolases"/>
    <property type="match status" value="1"/>
</dbReference>
<sequence length="344" mass="38957">MIEFKNVSKDYPSGTHALHNINLKINNGDFVFIVGSSGAGKSTFLKLIMAEEKLTKGEIVVDGIRMSKLKRRKVPFLRRKMGIVFQDFRLIEKMTVYDNVAFAMRCVGASNKTIKTRVPYILKLVGLGSKIKSKPNQLSGGEQQRVSLARALVNNPEIIIADEPTGNVDPEMSHEIIDLLSEINKQGTTIIIVTHEHDLVKEFGKRVIEIHKGKIIHDTKLERKSAEDIELMSSYDQEISDDELSPLLKIDQESPEEVQELPVQKLRMLNKMAEEQTEPEKPKTKVEKAVENIDKIVEEIETDDREDLIHTVTLDPAKIKRIIAADREKKEKDAQVDSVIDSLR</sequence>
<dbReference type="InterPro" id="IPR027417">
    <property type="entry name" value="P-loop_NTPase"/>
</dbReference>
<dbReference type="PANTHER" id="PTHR24220:SF470">
    <property type="entry name" value="CELL DIVISION ATP-BINDING PROTEIN FTSE"/>
    <property type="match status" value="1"/>
</dbReference>
<dbReference type="PANTHER" id="PTHR24220">
    <property type="entry name" value="IMPORT ATP-BINDING PROTEIN"/>
    <property type="match status" value="1"/>
</dbReference>
<keyword evidence="7 9" id="KW-0472">Membrane</keyword>
<dbReference type="SUPFAM" id="SSF52540">
    <property type="entry name" value="P-loop containing nucleoside triphosphate hydrolases"/>
    <property type="match status" value="1"/>
</dbReference>
<comment type="subunit">
    <text evidence="9">Homodimer. Forms a membrane-associated complex with FtsX.</text>
</comment>
<dbReference type="Pfam" id="PF00005">
    <property type="entry name" value="ABC_tran"/>
    <property type="match status" value="1"/>
</dbReference>
<dbReference type="GO" id="GO:0005886">
    <property type="term" value="C:plasma membrane"/>
    <property type="evidence" value="ECO:0007669"/>
    <property type="project" value="UniProtKB-SubCell"/>
</dbReference>
<proteinExistence type="inferred from homology"/>
<keyword evidence="6 9" id="KW-0067">ATP-binding</keyword>
<dbReference type="RefSeq" id="WP_138156589.1">
    <property type="nucleotide sequence ID" value="NZ_CP039381.1"/>
</dbReference>
<dbReference type="InterPro" id="IPR003593">
    <property type="entry name" value="AAA+_ATPase"/>
</dbReference>
<comment type="similarity">
    <text evidence="1 9">Belongs to the ABC transporter superfamily.</text>
</comment>
<name>A0A4V1G503_9FIRM</name>
<dbReference type="FunFam" id="3.40.50.300:FF:000056">
    <property type="entry name" value="Cell division ATP-binding protein FtsE"/>
    <property type="match status" value="1"/>
</dbReference>
<organism evidence="11 12">
    <name type="scientific">Ruminococcus bovis</name>
    <dbReference type="NCBI Taxonomy" id="2564099"/>
    <lineage>
        <taxon>Bacteria</taxon>
        <taxon>Bacillati</taxon>
        <taxon>Bacillota</taxon>
        <taxon>Clostridia</taxon>
        <taxon>Eubacteriales</taxon>
        <taxon>Oscillospiraceae</taxon>
        <taxon>Ruminococcus</taxon>
    </lineage>
</organism>
<keyword evidence="3 9" id="KW-1003">Cell membrane</keyword>
<dbReference type="AlphaFoldDB" id="A0A4V1G503"/>
<evidence type="ECO:0000256" key="6">
    <source>
        <dbReference type="ARBA" id="ARBA00022840"/>
    </source>
</evidence>
<dbReference type="InterPro" id="IPR017871">
    <property type="entry name" value="ABC_transporter-like_CS"/>
</dbReference>
<evidence type="ECO:0000256" key="2">
    <source>
        <dbReference type="ARBA" id="ARBA00020019"/>
    </source>
</evidence>
<evidence type="ECO:0000256" key="8">
    <source>
        <dbReference type="ARBA" id="ARBA00023306"/>
    </source>
</evidence>
<gene>
    <name evidence="9 11" type="primary">ftsE</name>
    <name evidence="11" type="ORF">E5Z56_03735</name>
</gene>
<dbReference type="InterPro" id="IPR005286">
    <property type="entry name" value="Cell_div_FtsE"/>
</dbReference>
<evidence type="ECO:0000313" key="12">
    <source>
        <dbReference type="Proteomes" id="UP000301475"/>
    </source>
</evidence>